<protein>
    <submittedName>
        <fullName evidence="2">Alkaline phosphatase</fullName>
    </submittedName>
</protein>
<organism evidence="2 3">
    <name type="scientific">Halanaerobium saccharolyticum</name>
    <dbReference type="NCBI Taxonomy" id="43595"/>
    <lineage>
        <taxon>Bacteria</taxon>
        <taxon>Bacillati</taxon>
        <taxon>Bacillota</taxon>
        <taxon>Clostridia</taxon>
        <taxon>Halanaerobiales</taxon>
        <taxon>Halanaerobiaceae</taxon>
        <taxon>Halanaerobium</taxon>
    </lineage>
</organism>
<accession>A0A4R7ZBE6</accession>
<dbReference type="Pfam" id="PF00245">
    <property type="entry name" value="Alk_phosphatase"/>
    <property type="match status" value="1"/>
</dbReference>
<dbReference type="InterPro" id="IPR017850">
    <property type="entry name" value="Alkaline_phosphatase_core_sf"/>
</dbReference>
<dbReference type="GO" id="GO:0046872">
    <property type="term" value="F:metal ion binding"/>
    <property type="evidence" value="ECO:0007669"/>
    <property type="project" value="UniProtKB-KW"/>
</dbReference>
<evidence type="ECO:0000313" key="2">
    <source>
        <dbReference type="EMBL" id="TDW07573.1"/>
    </source>
</evidence>
<comment type="caution">
    <text evidence="2">The sequence shown here is derived from an EMBL/GenBank/DDBJ whole genome shotgun (WGS) entry which is preliminary data.</text>
</comment>
<comment type="cofactor">
    <cofactor evidence="1">
        <name>Zn(2+)</name>
        <dbReference type="ChEBI" id="CHEBI:29105"/>
    </cofactor>
    <text evidence="1">Binds 2 Zn(2+) ions.</text>
</comment>
<keyword evidence="1" id="KW-0479">Metal-binding</keyword>
<keyword evidence="1" id="KW-0862">Zinc</keyword>
<feature type="binding site" evidence="1">
    <location>
        <position position="41"/>
    </location>
    <ligand>
        <name>Mg(2+)</name>
        <dbReference type="ChEBI" id="CHEBI:18420"/>
    </ligand>
</feature>
<name>A0A4R7ZBE6_9FIRM</name>
<sequence length="97" mass="10624">MKFTKRLVLFTSVLMIGLILSTAVIAFADDGAKYVFMFIGDGMANSQISAAEAFMSARKGEIGQNRLNFTTFPAQGMQTTYAADRFCGCSDIDVFRN</sequence>
<proteinExistence type="predicted"/>
<dbReference type="AlphaFoldDB" id="A0A4R7ZBE6"/>
<dbReference type="SUPFAM" id="SSF53649">
    <property type="entry name" value="Alkaline phosphatase-like"/>
    <property type="match status" value="1"/>
</dbReference>
<reference evidence="2 3" key="1">
    <citation type="submission" date="2019-03" db="EMBL/GenBank/DDBJ databases">
        <title>Subsurface microbial communities from deep shales in Ohio and West Virginia, USA.</title>
        <authorList>
            <person name="Wrighton K."/>
        </authorList>
    </citation>
    <scope>NUCLEOTIDE SEQUENCE [LARGE SCALE GENOMIC DNA]</scope>
    <source>
        <strain evidence="2 3">MSL9.2</strain>
    </source>
</reference>
<dbReference type="GO" id="GO:0016791">
    <property type="term" value="F:phosphatase activity"/>
    <property type="evidence" value="ECO:0007669"/>
    <property type="project" value="InterPro"/>
</dbReference>
<dbReference type="Proteomes" id="UP000294697">
    <property type="component" value="Unassembled WGS sequence"/>
</dbReference>
<dbReference type="EMBL" id="SODA01000001">
    <property type="protein sequence ID" value="TDW07573.1"/>
    <property type="molecule type" value="Genomic_DNA"/>
</dbReference>
<evidence type="ECO:0000313" key="3">
    <source>
        <dbReference type="Proteomes" id="UP000294697"/>
    </source>
</evidence>
<gene>
    <name evidence="2" type="ORF">C8C77_10142</name>
</gene>
<keyword evidence="1" id="KW-0460">Magnesium</keyword>
<comment type="cofactor">
    <cofactor evidence="1">
        <name>Mg(2+)</name>
        <dbReference type="ChEBI" id="CHEBI:18420"/>
    </cofactor>
    <text evidence="1">Binds 1 Mg(2+) ion.</text>
</comment>
<feature type="binding site" evidence="1">
    <location>
        <position position="41"/>
    </location>
    <ligand>
        <name>Zn(2+)</name>
        <dbReference type="ChEBI" id="CHEBI:29105"/>
        <label>2</label>
    </ligand>
</feature>
<evidence type="ECO:0000256" key="1">
    <source>
        <dbReference type="PIRSR" id="PIRSR601952-2"/>
    </source>
</evidence>
<dbReference type="InterPro" id="IPR001952">
    <property type="entry name" value="Alkaline_phosphatase"/>
</dbReference>
<dbReference type="Gene3D" id="3.40.720.10">
    <property type="entry name" value="Alkaline Phosphatase, subunit A"/>
    <property type="match status" value="1"/>
</dbReference>